<evidence type="ECO:0000313" key="1">
    <source>
        <dbReference type="EMBL" id="MEY8040923.1"/>
    </source>
</evidence>
<proteinExistence type="predicted"/>
<keyword evidence="2" id="KW-1185">Reference proteome</keyword>
<gene>
    <name evidence="1" type="ORF">AB8O55_16055</name>
</gene>
<sequence>MSDAELRRVNHLVGQLRRSIDSLRRDHRNCPAVRRLHNAVELLELDLTDGLPATCADRREDRGVVLIPDTPHDPELWRDADDEGIGGFRRSVGSA</sequence>
<protein>
    <submittedName>
        <fullName evidence="1">Uncharacterized protein</fullName>
    </submittedName>
</protein>
<dbReference type="RefSeq" id="WP_345363766.1">
    <property type="nucleotide sequence ID" value="NZ_BAABII010000010.1"/>
</dbReference>
<dbReference type="EMBL" id="JBGEHV010000028">
    <property type="protein sequence ID" value="MEY8040923.1"/>
    <property type="molecule type" value="Genomic_DNA"/>
</dbReference>
<accession>A0ABV4CKB6</accession>
<name>A0ABV4CKB6_9PSEU</name>
<reference evidence="1 2" key="1">
    <citation type="submission" date="2024-08" db="EMBL/GenBank/DDBJ databases">
        <title>Genome mining of Saccharopolyspora cebuensis PGLac3 from Nigerian medicinal plant.</title>
        <authorList>
            <person name="Ezeobiora C.E."/>
            <person name="Igbokwe N.H."/>
            <person name="Amin D.H."/>
            <person name="Mendie U.E."/>
        </authorList>
    </citation>
    <scope>NUCLEOTIDE SEQUENCE [LARGE SCALE GENOMIC DNA]</scope>
    <source>
        <strain evidence="1 2">PGLac3</strain>
    </source>
</reference>
<organism evidence="1 2">
    <name type="scientific">Saccharopolyspora cebuensis</name>
    <dbReference type="NCBI Taxonomy" id="418759"/>
    <lineage>
        <taxon>Bacteria</taxon>
        <taxon>Bacillati</taxon>
        <taxon>Actinomycetota</taxon>
        <taxon>Actinomycetes</taxon>
        <taxon>Pseudonocardiales</taxon>
        <taxon>Pseudonocardiaceae</taxon>
        <taxon>Saccharopolyspora</taxon>
    </lineage>
</organism>
<evidence type="ECO:0000313" key="2">
    <source>
        <dbReference type="Proteomes" id="UP001564626"/>
    </source>
</evidence>
<dbReference type="Proteomes" id="UP001564626">
    <property type="component" value="Unassembled WGS sequence"/>
</dbReference>
<comment type="caution">
    <text evidence="1">The sequence shown here is derived from an EMBL/GenBank/DDBJ whole genome shotgun (WGS) entry which is preliminary data.</text>
</comment>